<gene>
    <name evidence="3" type="ORF">AK812_SmicGene13619</name>
</gene>
<sequence length="5118" mass="556678">MAPKPTPKATGKGAKQSGGDAPKATRSQVEFGLPPAVVTSLQAITSRATQGLWHSDQTGIGEVTAEQHAQRRANLIRTLSKRITGNVKAKAELKDALNQWLVQLSQHLQGLTARVSAIGQKIDEDLQSACDEMVAGLEARNSLSTADQVSHARSSMGPVWRPPQEAAVLELAAGLRALGTVTVPAQTVLGTSAPMVRPHSPALVGTMAAVGRVSGAASEVSFGEGLADGVADVHMQGPEPLVETPRPTRWKRRSGGSTNRPSKSPRREQDPGAPWPAMSSGHTPENLRPSVTTISAGDGPHIPPGDGPPPLDWSSAWTKLAAFAAENGADMVGDLSSSPEQDAAIPLAPDDSIAEETVATAAEAWAAVLAFVPAMCGRMQDVLNRLRLCPAALPRVSQGLVLLAQATLGNVLDPFSFAPATPQEWLYPATLLEHGTPLRGYLASSASSSEVVQVLLSQGCPMATIGEDDDGISECNSRAARTGPGFPRWPKVRVGAFVWLLLTPPAGAVQIWQHGVMAGQPVFNTGGVPAAHSVTDLGPVQSPDTPCLSPYTVRTSHPLRTVSVFQPGNSVQPTILQADVRMQGQLFELMTCRALGLQRSEWQVRRLSSSLPSLPTEQYVLSPVTQEWFLVHVPVDLRPLGGTIRIVEACRWAPCGDAAVLALHAARLSFQGGFVCRTTQGWFTSTALLGLLPHGDAFQVWPVNQVPLPMSGAGDRSLSISGSFVDRFGTSLSYPAPDELAYHELSGANAVVLQPHGLLYLGVPSFADDGVLRQTALAAVYPGTLPEEPAYCLRVLPPLDCLPAIQFVVTDTSDGMVPSVVDLRPVHGGVAVVEVVPTATPAERIYAAVRCYGEPVVSRPLYMQLARGHVRLLHRGHVVDAHTPLHAELPAPLVVVPRNPESSSSQPETTLAADTTEAENTLPQFSGIGSHILQPSGGRCVRPCSLALYFFVVGTIWPDNPRLVVVGVLGALLHASGAHAMVHQDLMADRDAPLHTEDVASVAAHRSLARDFGSLESRDTILPRHSPSAAVHLAFNFCIWSPGSFASFQIRGDAFAQDLHDRLWTSRVAAGRGRLELVEPPYADTCVHFVASTREAAQITILADVGIARVCLDVSKDQAGASMLQALQLLYPKLPLQVFAAPRSPLRHGDVIFVHIERDVDTPDIGAISILPEAWHHATASGTELVYITATDLGLLQLVVPQGIATATMNQALLRWLGRQRCLGVGLHAIPVAGVTARVFCLPRRYKSTLTAVLTDAEGFHFPSVVTTIDRDGASPPTSASLREGPGHSGFWDEVLSRSPVCFQRQISTGESHQGPHLCLCVEFDGHRALSTGWCPTRSTQPARYDLVTYVAEHGLDWFEGAPSSALRHVSTQTGASYWPVAASPLFSASVPVPKQADGCSFLDDLSPGGNLFQLACPHMRVRCTLPCVPGYRIWAIRIKNWVYAACTAAVTWHAILQLSGLSSWDLPEIRIHGATQVWEWPNEVASLDGQCGHLLKEGHDTCLPRDSAETSIASPYHEAPASRTETGPATPFLAPESAACRPGFWLSWLLYVPAMVGRRYLVVTAIVLASIAGGQTSSDSGDGLNVTPQADTTAGCNVAWCHELACQSTHFGVDPISLATYFEASAPHDLVRIQLWLPFQGPVAFDVQRTINANDLSCVFYEAGHRPPQHALHVAFDTHSTILDVLSVPAGDNVWWIVRDGTARELLRPVSPWYEDTRRLAVTINSHGQAVSLAASPECAAMRHYPQGARGLVAVPLPRIYGHVTSSGMVLAEASFGVLGAALGKFMGRGVSLLMLAVLARGMQQDQAVARRQSVATWGATPALPEDIYVWTHTLPAPLVVPFESQFNPAILARRVAETGRGVHAEGVFDWTIPQQVHGSAHVLHYPARASQQIVYWLLHYRGRACVYCAVPGNLDWQLLGRDAAEAFGVEGLGRGLFGIENRGRIFTYGSPLTAPPHGTILHLMRVNDNGPQANALTWDEPAPLTCVPQFDYSVCRRPHGESPIIWPPAQQARAPTGQVSSQHELLARLEAAVVCLQSDVEQLLSRQTDPPATYQGNTDAQAEPSASSALPSESASSDLGWLHKISLSCLFLHVLVRPTGGSLHDMSGAAGLLALGMWVTGTIADDEEVRSPTGPTEPSSPDFTDMNMPTPNPEVVTEVAVGSTPHIRMSDSELASTSAPIQGELARPVELFASSQIPQIQCRVAACLYDVAETPAPQPFIPRGCPFTIHNPFAHSRQCQVLSTVVYSPYRFREILQDYVNRRGWQPLVCVQPQPDSDSVHLIPVAADRGLASVVFRSGGSLHPVCVPRTFSRQPYASIQLNGRHTRIREPYQLSRQRGQALVVRDGDCLHADPGPYGPPPPEPVAPARSTAGAGFLAAISMRWYGLALSILLSAAEAVQFLHLDPSPARPPRYCPGHFPWREPWGRRTVASVCAGPSCHTSLLCPWSGPQGVFTCAASLSVLEIWGRYSQPNMYDDFVPVWPSLDDSRLWLVPRAPGNGGLVCVVCRNAHMLRAILLPEKLSLTQLCQSVHYVTGWEVGQVRSPPAAFVRQCLADDAQVILRNGDVLDVLARRADCHPYELHRTSLLQDHVLWTRVCRLHERLAVFIWQPGMPPILTWLESGTEWDPTWLTFGGQFHERFPGMWVPVIWSPAASPQLLKVADSPDLVNVLAEDSAGARCVSVRAVATLHELAQELSAECARLHVLGLDCNSPDALLSLRNGDVVVDGSTYSSQTSIWPALREPRPANDPEARSATPRSVSGWWGFSLLLGSHPWSAHGPRVPGSCPTGDGCRVDGRSRGAFRQAIVTAGQVGVCALLGGAGRVGCLLAAVATSATAMRSRSPRSPVQSDLHEDNFHHLGCWRPDSECPMRDVVRGSSCHYQVLCPFRGWSNPAYCGRDSTRDSLMHVVRCFAGPWSTGFVPVNVEGDTVPVTLLPTCPQLFATVVLHATDLTSAVLMPAYSTYRQMCAFFRRLVMGLQVRITLPPALRHHAHNPDPILRLRDGDAFELTTDARHPQHRYREPFHVASLRSLPHSDIWHLPFRVEEGGWVHVWDPAFPLGEQCSRHWVDAGLCWSPTWLQFLTRGGTPSADRWVPVAAMPGERVTFVVQSADSEANVLLYRPSEPTNIDCRRLLLQNPGPRAEANLVPPDWQLRSDIQERVVYSWPRDGDVMVPRFPSLATHSGTALAGLFCRVPWFFRLFLLWHSLWGGATAMYAPPLEQQQQAVVRVGKFPWRLPWDNRACHETVDTSHDARLLSPFSGLGDIVPVTPDTIAADLVDSMSGGEPPWFQHAVPVWPSLWPRTLVMVPIPECDDLVCVVVATPDWQMAALVPRQGSRDWTLNCLRQCTPGPLWSIRAPIAAQILAAPGSQPVNWRDGDVISAFQYHTDEASYTAPQFISSSHVRHAALWSVDFWVQCDLPIVMWRPGSWPTRTVAPAPQYWIARDETFYGTFSRRYPGQWVPMQWAYSDEVHLCLRSADPERCNVVLEYQQGSKLLGDCYSVRPESTGYSLSYFARSPVGDLSLLGHRGGTVGFPPLRDGDIVHYMTARAKPRSGHPLGVALISILVGYLLAGGSEYFVIGALGALGSYLSVIGVRQKPTFMSISAKAPRGTADPKPRAGSGDAQRCQRNRTLAWVFGNLSCYLAAEGAPGCWKPTAFHWELDLQPTFECQAALHELWWGHRLCHFLPPVCPYSYHVAWEHYPLWGGGVPDALLIATDGSGDQAGSWAFAVWCRWQDRWYRLGWAAAPLLATPWQSQVTSPSYVAQCSFHSELTALQAAATWCAAAVDFWRLHMGSGPTHVTVAVDNAAALQVASGTMVNTFADALAGLAHRWGYVPWALESSTSRLADLLAKEGHLLWTVPRAALVRGRPVLTLPFFAVTTPDEPDQALPPPVGDHVLPATNVRSVQPTSSLAPLAVRVITANVQSMRDAKSSFFNPSGHAARRQYLLQQASNIPCDIVCIQEARSREGRWHTGGWLSWRSGHARGQYGCEIWVRPSLLTPPLTLNSWRIVASMPRILVVTCLDERMPLTVCSAHAPHAERSLQEARDFWHTLKEVLLRRPRHGGLLIGIDANADLFAQDPEESLIGKKIAAGEPERNDLMLLDFCVQLGLFAPALQKAVRRCTQAEVKEHHLWHMHRAFTAWRGGQLSVLDLAAMRDTRRLLAALQGQEARLARRVHALAKRDKHKHFLTLTAAATEEWHNHGRPTEAIQKLRWASRRAAERRAVHAAGGYDIDDQLEEQFRAQEGGRQATPQQTQAAIARWLASPACPCPSALPSKLDLELACHRQKVGKAPGPDEVTNAFWNYFPAYAGEWLWEVCTRIALTGREPAHFKAAIVCALYKKGPAALPQNYRSIALLNGVAKLWQGHLRRTIGSSVLHAYDPLQLGGKRGIPVGFAVATYRAATGLSIQGGRSLAVLFIDIQAAYYEASALERLGVPDEERALLHDCVSCSYWRLVSSDRLFIATRGSRPGDGLADIIFGALFAIALRHIRRECLHLGIGHKASGLEIGCSDDLLALGWADDLALISDYDSPAELLQLFPTVAGIALSTLRALKFRVNLGAGKTEALLDIRGPGAKQVRKQLLAGASCVPLGDGLDIRVAPEYRYLGVVQTPHDTGRRDIELCAQRAYGAWAHGRTILSSTSVPWALRVAWLAGRILPAAYATLATSTATSARAWAPLEGFFEKAVRTLSGSWTFGHFLSKPTLMLLAGISAPSHAADIARVRLVVQLVTRSPPPVFEVFDAAWNRATPWCETLAGSLQRVSIALREDPSGFSASFAFVRHRAAALLSACRRLSRWGTLSVAFAELWRDVVAPRQKQVIGSMQRCVCALCGAALPSHQAWAAHVHCKHSLVNHLTRYTAGTVCLWCHTEHHSTDRLKYHLKVSPACVHGLRVTTGEVYERGTGTKRQRPKLPLRVPARLTHLFLPRAAYTLPFPVPSLTIGKHRHRAGKASLKATLPVSFPHHGIGIGVAGMPQALVSPGPMSFYRHTKLLRVASVVSPQSTGTGPPEQLIDLLAATVSLRTVADAVRSSGLMWIRGSPSRTGLAVLRSLLPVASFHFLWTPIDTIFVATHPKCAPSWRRALSEFFSVSPGGGSPRILQLRATVIYRTRSLDVG</sequence>
<dbReference type="InterPro" id="IPR005135">
    <property type="entry name" value="Endo/exonuclease/phosphatase"/>
</dbReference>
<proteinExistence type="predicted"/>
<feature type="compositionally biased region" description="Pro residues" evidence="1">
    <location>
        <begin position="301"/>
        <end position="311"/>
    </location>
</feature>
<evidence type="ECO:0000259" key="2">
    <source>
        <dbReference type="Pfam" id="PF03372"/>
    </source>
</evidence>
<feature type="region of interest" description="Disordered" evidence="1">
    <location>
        <begin position="237"/>
        <end position="313"/>
    </location>
</feature>
<comment type="caution">
    <text evidence="3">The sequence shown here is derived from an EMBL/GenBank/DDBJ whole genome shotgun (WGS) entry which is preliminary data.</text>
</comment>
<dbReference type="Pfam" id="PF03372">
    <property type="entry name" value="Exo_endo_phos"/>
    <property type="match status" value="1"/>
</dbReference>
<organism evidence="3 4">
    <name type="scientific">Symbiodinium microadriaticum</name>
    <name type="common">Dinoflagellate</name>
    <name type="synonym">Zooxanthella microadriatica</name>
    <dbReference type="NCBI Taxonomy" id="2951"/>
    <lineage>
        <taxon>Eukaryota</taxon>
        <taxon>Sar</taxon>
        <taxon>Alveolata</taxon>
        <taxon>Dinophyceae</taxon>
        <taxon>Suessiales</taxon>
        <taxon>Symbiodiniaceae</taxon>
        <taxon>Symbiodinium</taxon>
    </lineage>
</organism>
<dbReference type="OrthoDB" id="410276at2759"/>
<feature type="compositionally biased region" description="Polar residues" evidence="1">
    <location>
        <begin position="2048"/>
        <end position="2062"/>
    </location>
</feature>
<reference evidence="3 4" key="1">
    <citation type="submission" date="2016-02" db="EMBL/GenBank/DDBJ databases">
        <title>Genome analysis of coral dinoflagellate symbionts highlights evolutionary adaptations to a symbiotic lifestyle.</title>
        <authorList>
            <person name="Aranda M."/>
            <person name="Li Y."/>
            <person name="Liew Y.J."/>
            <person name="Baumgarten S."/>
            <person name="Simakov O."/>
            <person name="Wilson M."/>
            <person name="Piel J."/>
            <person name="Ashoor H."/>
            <person name="Bougouffa S."/>
            <person name="Bajic V.B."/>
            <person name="Ryu T."/>
            <person name="Ravasi T."/>
            <person name="Bayer T."/>
            <person name="Micklem G."/>
            <person name="Kim H."/>
            <person name="Bhak J."/>
            <person name="Lajeunesse T.C."/>
            <person name="Voolstra C.R."/>
        </authorList>
    </citation>
    <scope>NUCLEOTIDE SEQUENCE [LARGE SCALE GENOMIC DNA]</scope>
    <source>
        <strain evidence="3 4">CCMP2467</strain>
    </source>
</reference>
<dbReference type="SUPFAM" id="SSF56219">
    <property type="entry name" value="DNase I-like"/>
    <property type="match status" value="1"/>
</dbReference>
<evidence type="ECO:0000313" key="4">
    <source>
        <dbReference type="Proteomes" id="UP000186817"/>
    </source>
</evidence>
<dbReference type="InterPro" id="IPR036691">
    <property type="entry name" value="Endo/exonu/phosph_ase_sf"/>
</dbReference>
<dbReference type="Proteomes" id="UP000186817">
    <property type="component" value="Unassembled WGS sequence"/>
</dbReference>
<feature type="domain" description="Endonuclease/exonuclease/phosphatase" evidence="2">
    <location>
        <begin position="3924"/>
        <end position="4156"/>
    </location>
</feature>
<dbReference type="Gene3D" id="3.60.10.10">
    <property type="entry name" value="Endonuclease/exonuclease/phosphatase"/>
    <property type="match status" value="1"/>
</dbReference>
<accession>A0A1Q9E7N1</accession>
<evidence type="ECO:0000256" key="1">
    <source>
        <dbReference type="SAM" id="MobiDB-lite"/>
    </source>
</evidence>
<keyword evidence="4" id="KW-1185">Reference proteome</keyword>
<feature type="compositionally biased region" description="Low complexity" evidence="1">
    <location>
        <begin position="2064"/>
        <end position="2075"/>
    </location>
</feature>
<name>A0A1Q9E7N1_SYMMI</name>
<feature type="region of interest" description="Disordered" evidence="1">
    <location>
        <begin position="1"/>
        <end position="30"/>
    </location>
</feature>
<feature type="region of interest" description="Disordered" evidence="1">
    <location>
        <begin position="2048"/>
        <end position="2075"/>
    </location>
</feature>
<evidence type="ECO:0000313" key="3">
    <source>
        <dbReference type="EMBL" id="OLQ03424.1"/>
    </source>
</evidence>
<dbReference type="GO" id="GO:0003824">
    <property type="term" value="F:catalytic activity"/>
    <property type="evidence" value="ECO:0007669"/>
    <property type="project" value="InterPro"/>
</dbReference>
<feature type="compositionally biased region" description="Polar residues" evidence="1">
    <location>
        <begin position="2135"/>
        <end position="2144"/>
    </location>
</feature>
<dbReference type="PANTHER" id="PTHR19446">
    <property type="entry name" value="REVERSE TRANSCRIPTASES"/>
    <property type="match status" value="1"/>
</dbReference>
<feature type="region of interest" description="Disordered" evidence="1">
    <location>
        <begin position="2129"/>
        <end position="2150"/>
    </location>
</feature>
<protein>
    <recommendedName>
        <fullName evidence="2">Endonuclease/exonuclease/phosphatase domain-containing protein</fullName>
    </recommendedName>
</protein>
<dbReference type="EMBL" id="LSRX01000236">
    <property type="protein sequence ID" value="OLQ03424.1"/>
    <property type="molecule type" value="Genomic_DNA"/>
</dbReference>